<evidence type="ECO:0000313" key="12">
    <source>
        <dbReference type="EMBL" id="SHO49646.1"/>
    </source>
</evidence>
<dbReference type="Pfam" id="PF20714">
    <property type="entry name" value="HTH_64"/>
    <property type="match status" value="1"/>
</dbReference>
<dbReference type="InterPro" id="IPR024187">
    <property type="entry name" value="Sig_transdc_resp-reg_cit/mal"/>
</dbReference>
<evidence type="ECO:0000259" key="11">
    <source>
        <dbReference type="PROSITE" id="PS50110"/>
    </source>
</evidence>
<dbReference type="InterPro" id="IPR036390">
    <property type="entry name" value="WH_DNA-bd_sf"/>
</dbReference>
<dbReference type="InterPro" id="IPR001789">
    <property type="entry name" value="Sig_transdc_resp-reg_receiver"/>
</dbReference>
<evidence type="ECO:0000256" key="4">
    <source>
        <dbReference type="ARBA" id="ARBA00023012"/>
    </source>
</evidence>
<keyword evidence="4 9" id="KW-0902">Two-component regulatory system</keyword>
<evidence type="ECO:0000256" key="6">
    <source>
        <dbReference type="ARBA" id="ARBA00023125"/>
    </source>
</evidence>
<feature type="modified residue" description="4-aspartylphosphate" evidence="10">
    <location>
        <position position="56"/>
    </location>
</feature>
<evidence type="ECO:0000256" key="7">
    <source>
        <dbReference type="ARBA" id="ARBA00023159"/>
    </source>
</evidence>
<dbReference type="InterPro" id="IPR011006">
    <property type="entry name" value="CheY-like_superfamily"/>
</dbReference>
<keyword evidence="7 9" id="KW-0010">Activator</keyword>
<dbReference type="PANTHER" id="PTHR45526">
    <property type="entry name" value="TRANSCRIPTIONAL REGULATORY PROTEIN DPIA"/>
    <property type="match status" value="1"/>
</dbReference>
<evidence type="ECO:0000256" key="5">
    <source>
        <dbReference type="ARBA" id="ARBA00023015"/>
    </source>
</evidence>
<dbReference type="Gene3D" id="3.40.50.2300">
    <property type="match status" value="1"/>
</dbReference>
<gene>
    <name evidence="12" type="ORF">SAMN02745220_02969</name>
</gene>
<evidence type="ECO:0000256" key="2">
    <source>
        <dbReference type="ARBA" id="ARBA00022490"/>
    </source>
</evidence>
<proteinExistence type="predicted"/>
<keyword evidence="8 9" id="KW-0804">Transcription</keyword>
<dbReference type="GO" id="GO:0003677">
    <property type="term" value="F:DNA binding"/>
    <property type="evidence" value="ECO:0007669"/>
    <property type="project" value="UniProtKB-KW"/>
</dbReference>
<dbReference type="InterPro" id="IPR048714">
    <property type="entry name" value="DpiA-like_HTH"/>
</dbReference>
<feature type="domain" description="Response regulatory" evidence="11">
    <location>
        <begin position="5"/>
        <end position="121"/>
    </location>
</feature>
<keyword evidence="2 9" id="KW-0963">Cytoplasm</keyword>
<keyword evidence="13" id="KW-1185">Reference proteome</keyword>
<dbReference type="PIRSF" id="PIRSF006171">
    <property type="entry name" value="RR_citrat_malat"/>
    <property type="match status" value="1"/>
</dbReference>
<evidence type="ECO:0000256" key="1">
    <source>
        <dbReference type="ARBA" id="ARBA00004496"/>
    </source>
</evidence>
<evidence type="ECO:0000256" key="3">
    <source>
        <dbReference type="ARBA" id="ARBA00022553"/>
    </source>
</evidence>
<dbReference type="STRING" id="1121416.SAMN02745220_02969"/>
<evidence type="ECO:0000256" key="9">
    <source>
        <dbReference type="PIRNR" id="PIRNR006171"/>
    </source>
</evidence>
<comment type="subcellular location">
    <subcellularLocation>
        <location evidence="1 9">Cytoplasm</location>
    </subcellularLocation>
</comment>
<name>A0A1M7YAP9_9BACT</name>
<keyword evidence="6 9" id="KW-0238">DNA-binding</keyword>
<dbReference type="GO" id="GO:0000156">
    <property type="term" value="F:phosphorelay response regulator activity"/>
    <property type="evidence" value="ECO:0007669"/>
    <property type="project" value="TreeGrafter"/>
</dbReference>
<evidence type="ECO:0000256" key="8">
    <source>
        <dbReference type="ARBA" id="ARBA00023163"/>
    </source>
</evidence>
<evidence type="ECO:0000313" key="13">
    <source>
        <dbReference type="Proteomes" id="UP000184603"/>
    </source>
</evidence>
<accession>A0A1M7YAP9</accession>
<dbReference type="PROSITE" id="PS50110">
    <property type="entry name" value="RESPONSE_REGULATORY"/>
    <property type="match status" value="1"/>
</dbReference>
<dbReference type="OrthoDB" id="9802426at2"/>
<protein>
    <recommendedName>
        <fullName evidence="9">Transcriptional regulatory protein</fullName>
    </recommendedName>
</protein>
<dbReference type="SMART" id="SM00448">
    <property type="entry name" value="REC"/>
    <property type="match status" value="1"/>
</dbReference>
<keyword evidence="3 10" id="KW-0597">Phosphoprotein</keyword>
<dbReference type="Proteomes" id="UP000184603">
    <property type="component" value="Unassembled WGS sequence"/>
</dbReference>
<sequence>MNNLEVLIVEDNIKISRTHQAFVDKIGGFTVTGIATTIAEAKLLTETLEPDLILLDIYFSESNGIEFLKELRTSHQQTDVILITAAREVEMLHSALQGGAFDYMIKPVFFERFQESLTNYRNYRTQLATTDTLTQAEADRLFRKAAPAVAMGSDDVPKGIDTVTLNSIMAVFQEDSGRIMSATEMGNTIGVSRTTARKYLEYLISEGLLAIQLDYGTKGRPERKYRLQHGDGQ</sequence>
<dbReference type="Pfam" id="PF00072">
    <property type="entry name" value="Response_reg"/>
    <property type="match status" value="1"/>
</dbReference>
<evidence type="ECO:0000256" key="10">
    <source>
        <dbReference type="PROSITE-ProRule" id="PRU00169"/>
    </source>
</evidence>
<dbReference type="GO" id="GO:0005737">
    <property type="term" value="C:cytoplasm"/>
    <property type="evidence" value="ECO:0007669"/>
    <property type="project" value="UniProtKB-SubCell"/>
</dbReference>
<dbReference type="SUPFAM" id="SSF52172">
    <property type="entry name" value="CheY-like"/>
    <property type="match status" value="1"/>
</dbReference>
<dbReference type="GO" id="GO:0003700">
    <property type="term" value="F:DNA-binding transcription factor activity"/>
    <property type="evidence" value="ECO:0007669"/>
    <property type="project" value="InterPro"/>
</dbReference>
<dbReference type="RefSeq" id="WP_073614313.1">
    <property type="nucleotide sequence ID" value="NZ_FRFE01000014.1"/>
</dbReference>
<dbReference type="AlphaFoldDB" id="A0A1M7YAP9"/>
<keyword evidence="5 9" id="KW-0805">Transcription regulation</keyword>
<dbReference type="SUPFAM" id="SSF46785">
    <property type="entry name" value="Winged helix' DNA-binding domain"/>
    <property type="match status" value="1"/>
</dbReference>
<dbReference type="InterPro" id="IPR051271">
    <property type="entry name" value="2C-system_Tx_regulators"/>
</dbReference>
<dbReference type="EMBL" id="FRFE01000014">
    <property type="protein sequence ID" value="SHO49646.1"/>
    <property type="molecule type" value="Genomic_DNA"/>
</dbReference>
<organism evidence="12 13">
    <name type="scientific">Desulfopila aestuarii DSM 18488</name>
    <dbReference type="NCBI Taxonomy" id="1121416"/>
    <lineage>
        <taxon>Bacteria</taxon>
        <taxon>Pseudomonadati</taxon>
        <taxon>Thermodesulfobacteriota</taxon>
        <taxon>Desulfobulbia</taxon>
        <taxon>Desulfobulbales</taxon>
        <taxon>Desulfocapsaceae</taxon>
        <taxon>Desulfopila</taxon>
    </lineage>
</organism>
<reference evidence="12 13" key="1">
    <citation type="submission" date="2016-12" db="EMBL/GenBank/DDBJ databases">
        <authorList>
            <person name="Song W.-J."/>
            <person name="Kurnit D.M."/>
        </authorList>
    </citation>
    <scope>NUCLEOTIDE SEQUENCE [LARGE SCALE GENOMIC DNA]</scope>
    <source>
        <strain evidence="12 13">DSM 18488</strain>
    </source>
</reference>
<dbReference type="PANTHER" id="PTHR45526:SF1">
    <property type="entry name" value="TRANSCRIPTIONAL REGULATORY PROTEIN DCUR-RELATED"/>
    <property type="match status" value="1"/>
</dbReference>